<evidence type="ECO:0008006" key="4">
    <source>
        <dbReference type="Google" id="ProtNLM"/>
    </source>
</evidence>
<proteinExistence type="predicted"/>
<dbReference type="EMBL" id="AP025730">
    <property type="protein sequence ID" value="BDI07186.1"/>
    <property type="molecule type" value="Genomic_DNA"/>
</dbReference>
<evidence type="ECO:0000313" key="2">
    <source>
        <dbReference type="EMBL" id="BDI07186.1"/>
    </source>
</evidence>
<name>A0ABM7YRI4_9BURK</name>
<organism evidence="2 3">
    <name type="scientific">Sphaerotilus microaerophilus</name>
    <dbReference type="NCBI Taxonomy" id="2914710"/>
    <lineage>
        <taxon>Bacteria</taxon>
        <taxon>Pseudomonadati</taxon>
        <taxon>Pseudomonadota</taxon>
        <taxon>Betaproteobacteria</taxon>
        <taxon>Burkholderiales</taxon>
        <taxon>Sphaerotilaceae</taxon>
        <taxon>Sphaerotilus</taxon>
    </lineage>
</organism>
<evidence type="ECO:0000313" key="3">
    <source>
        <dbReference type="Proteomes" id="UP001057498"/>
    </source>
</evidence>
<keyword evidence="3" id="KW-1185">Reference proteome</keyword>
<gene>
    <name evidence="2" type="ORF">CATMQ487_41560</name>
</gene>
<feature type="region of interest" description="Disordered" evidence="1">
    <location>
        <begin position="76"/>
        <end position="99"/>
    </location>
</feature>
<dbReference type="InterPro" id="IPR021430">
    <property type="entry name" value="DUF3079"/>
</dbReference>
<sequence length="99" mass="10669">MTIRAIVPAGARFTMAKKFPVNPSHPERLCWGCDQYCAAEDMRCGNGSDRTQHPVELFGEDWAEWDLGPPETMQAAAADDPAASNPPACPVDVAAGQRP</sequence>
<dbReference type="Proteomes" id="UP001057498">
    <property type="component" value="Chromosome"/>
</dbReference>
<accession>A0ABM7YRI4</accession>
<evidence type="ECO:0000256" key="1">
    <source>
        <dbReference type="SAM" id="MobiDB-lite"/>
    </source>
</evidence>
<dbReference type="Pfam" id="PF11278">
    <property type="entry name" value="DUF3079"/>
    <property type="match status" value="1"/>
</dbReference>
<reference evidence="2" key="1">
    <citation type="submission" date="2022-04" db="EMBL/GenBank/DDBJ databases">
        <title>Whole genome sequence of Sphaerotilus sp. FB-5.</title>
        <authorList>
            <person name="Takeda M."/>
            <person name="Narihara S."/>
            <person name="Akimoto M."/>
            <person name="Akimoto R."/>
            <person name="Nishiyashiki S."/>
            <person name="Murakami T."/>
        </authorList>
    </citation>
    <scope>NUCLEOTIDE SEQUENCE</scope>
    <source>
        <strain evidence="2">FB-5</strain>
    </source>
</reference>
<protein>
    <recommendedName>
        <fullName evidence="4">DUF3079 domain-containing protein</fullName>
    </recommendedName>
</protein>
<feature type="compositionally biased region" description="Low complexity" evidence="1">
    <location>
        <begin position="76"/>
        <end position="86"/>
    </location>
</feature>